<dbReference type="Gene3D" id="3.30.70.370">
    <property type="match status" value="1"/>
</dbReference>
<dbReference type="SUPFAM" id="SSF56672">
    <property type="entry name" value="DNA/RNA polymerases"/>
    <property type="match status" value="1"/>
</dbReference>
<comment type="caution">
    <text evidence="6">The sequence shown here is derived from an EMBL/GenBank/DDBJ whole genome shotgun (WGS) entry which is preliminary data.</text>
</comment>
<organism evidence="6 7">
    <name type="scientific">Streptomyces galilaeus</name>
    <dbReference type="NCBI Taxonomy" id="33899"/>
    <lineage>
        <taxon>Bacteria</taxon>
        <taxon>Bacillati</taxon>
        <taxon>Actinomycetota</taxon>
        <taxon>Actinomycetes</taxon>
        <taxon>Kitasatosporales</taxon>
        <taxon>Streptomycetaceae</taxon>
        <taxon>Streptomyces</taxon>
    </lineage>
</organism>
<dbReference type="SUPFAM" id="SSF53098">
    <property type="entry name" value="Ribonuclease H-like"/>
    <property type="match status" value="1"/>
</dbReference>
<dbReference type="Gene3D" id="3.30.420.10">
    <property type="entry name" value="Ribonuclease H-like superfamily/Ribonuclease H"/>
    <property type="match status" value="1"/>
</dbReference>
<evidence type="ECO:0000256" key="4">
    <source>
        <dbReference type="ARBA" id="ARBA00049244"/>
    </source>
</evidence>
<comment type="similarity">
    <text evidence="1">Belongs to the DNA polymerase type-A family.</text>
</comment>
<dbReference type="EC" id="2.7.7.7" evidence="2"/>
<dbReference type="EMBL" id="JBJVNE010000014">
    <property type="protein sequence ID" value="MFM9649983.1"/>
    <property type="molecule type" value="Genomic_DNA"/>
</dbReference>
<dbReference type="Pfam" id="PF00476">
    <property type="entry name" value="DNA_pol_A"/>
    <property type="match status" value="1"/>
</dbReference>
<proteinExistence type="inferred from homology"/>
<feature type="domain" description="DNA-directed DNA polymerase family A palm" evidence="5">
    <location>
        <begin position="395"/>
        <end position="585"/>
    </location>
</feature>
<evidence type="ECO:0000313" key="7">
    <source>
        <dbReference type="Proteomes" id="UP001631993"/>
    </source>
</evidence>
<dbReference type="InterPro" id="IPR002298">
    <property type="entry name" value="DNA_polymerase_A"/>
</dbReference>
<dbReference type="PRINTS" id="PR00868">
    <property type="entry name" value="DNAPOLI"/>
</dbReference>
<gene>
    <name evidence="6" type="ORF">ACKI1S_28020</name>
</gene>
<reference evidence="6 7" key="1">
    <citation type="submission" date="2024-12" db="EMBL/GenBank/DDBJ databases">
        <title>Forecasting of Potato common scab and diversities of Pathogenic streptomyces spp. in china.</title>
        <authorList>
            <person name="Handique U."/>
            <person name="Wu J."/>
        </authorList>
    </citation>
    <scope>NUCLEOTIDE SEQUENCE [LARGE SCALE GENOMIC DNA]</scope>
    <source>
        <strain evidence="6 7">ZRIMU1585</strain>
    </source>
</reference>
<evidence type="ECO:0000256" key="1">
    <source>
        <dbReference type="ARBA" id="ARBA00007705"/>
    </source>
</evidence>
<dbReference type="PANTHER" id="PTHR10133:SF27">
    <property type="entry name" value="DNA POLYMERASE NU"/>
    <property type="match status" value="1"/>
</dbReference>
<sequence>MRHYSGSLNGQPWDGYVVERPDDLEPFRAWVRRQAESRTPVAVDTETCGLKIYAWGPGFLRMAQFGNETDAFALPIERGSVYTEAAAWALRILPDITGHNWAGFDALVSDEHLGVSIEETCAKATDTQILAKLIDPRQKMEGGTGSGLKDLSAVYIDPAAPDTQDGLKAVFKSLKLKIAEGFAKIPLDHPIYQEYGLLDVILTSRLRPRLERTLEKLGVPKRLSVYEHRVARICAQMVRVGMVLDEDYTVNLQADLAYDADRFAELAAGHGVTSVNSPRQVTEALLGMGEDFILPGRSAPERTDSGALKADKAVLQFMADLDRDWKPIRSRKPNPLADAVLRSKRAGKWRSAYADNFLSNVDAGGRIHANVQSMQARTFRMSVTNPAVQTLPSGDKMIRRALLADEGHVMISTDFQAVEMRVLAALADVKRMKVAIAAGEDLHSFTARLVFGDNFTDKDRKVAKGIGFSKVFGGGAATTARQTGAPIEAVQRAMAKYDQVYPEVGRAAKDWRIEAFNNRMVAVSITGHRLPLDRDRTYAVTNYLVQSTARDCLGQSLVTMDDAGLVPFLRLPIHDEVLASAPKSDAQDVAREIQRCMTFNLRGVPIEAEAEIGLRSWGSLYGADY</sequence>
<name>A0ABW9INA4_STRGJ</name>
<accession>A0ABW9INA4</accession>
<dbReference type="Gene3D" id="1.20.1060.10">
    <property type="entry name" value="Taq DNA Polymerase, Chain T, domain 4"/>
    <property type="match status" value="1"/>
</dbReference>
<evidence type="ECO:0000256" key="2">
    <source>
        <dbReference type="ARBA" id="ARBA00012417"/>
    </source>
</evidence>
<dbReference type="SMART" id="SM00482">
    <property type="entry name" value="POLAc"/>
    <property type="match status" value="1"/>
</dbReference>
<dbReference type="Gene3D" id="1.10.150.20">
    <property type="entry name" value="5' to 3' exonuclease, C-terminal subdomain"/>
    <property type="match status" value="1"/>
</dbReference>
<dbReference type="RefSeq" id="WP_409097737.1">
    <property type="nucleotide sequence ID" value="NZ_JBJVNE010000014.1"/>
</dbReference>
<protein>
    <recommendedName>
        <fullName evidence="2">DNA-directed DNA polymerase</fullName>
        <ecNumber evidence="2">2.7.7.7</ecNumber>
    </recommendedName>
</protein>
<evidence type="ECO:0000259" key="5">
    <source>
        <dbReference type="SMART" id="SM00482"/>
    </source>
</evidence>
<comment type="catalytic activity">
    <reaction evidence="4">
        <text>DNA(n) + a 2'-deoxyribonucleoside 5'-triphosphate = DNA(n+1) + diphosphate</text>
        <dbReference type="Rhea" id="RHEA:22508"/>
        <dbReference type="Rhea" id="RHEA-COMP:17339"/>
        <dbReference type="Rhea" id="RHEA-COMP:17340"/>
        <dbReference type="ChEBI" id="CHEBI:33019"/>
        <dbReference type="ChEBI" id="CHEBI:61560"/>
        <dbReference type="ChEBI" id="CHEBI:173112"/>
        <dbReference type="EC" id="2.7.7.7"/>
    </reaction>
</comment>
<evidence type="ECO:0000256" key="3">
    <source>
        <dbReference type="ARBA" id="ARBA00022705"/>
    </source>
</evidence>
<dbReference type="Proteomes" id="UP001631993">
    <property type="component" value="Unassembled WGS sequence"/>
</dbReference>
<dbReference type="InterPro" id="IPR012337">
    <property type="entry name" value="RNaseH-like_sf"/>
</dbReference>
<dbReference type="InterPro" id="IPR043502">
    <property type="entry name" value="DNA/RNA_pol_sf"/>
</dbReference>
<keyword evidence="3" id="KW-0235">DNA replication</keyword>
<evidence type="ECO:0000313" key="6">
    <source>
        <dbReference type="EMBL" id="MFM9649983.1"/>
    </source>
</evidence>
<keyword evidence="7" id="KW-1185">Reference proteome</keyword>
<dbReference type="PANTHER" id="PTHR10133">
    <property type="entry name" value="DNA POLYMERASE I"/>
    <property type="match status" value="1"/>
</dbReference>
<dbReference type="InterPro" id="IPR036397">
    <property type="entry name" value="RNaseH_sf"/>
</dbReference>
<dbReference type="InterPro" id="IPR001098">
    <property type="entry name" value="DNA-dir_DNA_pol_A_palm_dom"/>
</dbReference>